<dbReference type="InterPro" id="IPR009003">
    <property type="entry name" value="Peptidase_S1_PA"/>
</dbReference>
<feature type="domain" description="Peptidase S1" evidence="4">
    <location>
        <begin position="29"/>
        <end position="132"/>
    </location>
</feature>
<dbReference type="PANTHER" id="PTHR24253:SF127">
    <property type="entry name" value="SERINE PROTEASE 27-LIKE"/>
    <property type="match status" value="1"/>
</dbReference>
<protein>
    <submittedName>
        <fullName evidence="5">ENTK Enteropeptidase</fullName>
    </submittedName>
</protein>
<feature type="compositionally biased region" description="Polar residues" evidence="2">
    <location>
        <begin position="79"/>
        <end position="89"/>
    </location>
</feature>
<dbReference type="PROSITE" id="PS00134">
    <property type="entry name" value="TRYPSIN_HIS"/>
    <property type="match status" value="1"/>
</dbReference>
<dbReference type="AlphaFoldDB" id="A0A8J7P3C8"/>
<reference evidence="5" key="1">
    <citation type="journal article" date="2021" name="Cell">
        <title>Tracing the genetic footprints of vertebrate landing in non-teleost ray-finned fishes.</title>
        <authorList>
            <person name="Bi X."/>
            <person name="Wang K."/>
            <person name="Yang L."/>
            <person name="Pan H."/>
            <person name="Jiang H."/>
            <person name="Wei Q."/>
            <person name="Fang M."/>
            <person name="Yu H."/>
            <person name="Zhu C."/>
            <person name="Cai Y."/>
            <person name="He Y."/>
            <person name="Gan X."/>
            <person name="Zeng H."/>
            <person name="Yu D."/>
            <person name="Zhu Y."/>
            <person name="Jiang H."/>
            <person name="Qiu Q."/>
            <person name="Yang H."/>
            <person name="Zhang Y.E."/>
            <person name="Wang W."/>
            <person name="Zhu M."/>
            <person name="He S."/>
            <person name="Zhang G."/>
        </authorList>
    </citation>
    <scope>NUCLEOTIDE SEQUENCE</scope>
    <source>
        <strain evidence="5">Allg_001</strain>
    </source>
</reference>
<keyword evidence="6" id="KW-1185">Reference proteome</keyword>
<dbReference type="EMBL" id="JAAWVO010067065">
    <property type="protein sequence ID" value="MBN3323706.1"/>
    <property type="molecule type" value="Genomic_DNA"/>
</dbReference>
<evidence type="ECO:0000259" key="4">
    <source>
        <dbReference type="PROSITE" id="PS50240"/>
    </source>
</evidence>
<feature type="non-terminal residue" evidence="5">
    <location>
        <position position="1"/>
    </location>
</feature>
<dbReference type="Proteomes" id="UP000736164">
    <property type="component" value="Unassembled WGS sequence"/>
</dbReference>
<evidence type="ECO:0000256" key="3">
    <source>
        <dbReference type="SAM" id="SignalP"/>
    </source>
</evidence>
<sequence>MKMHFLQLLLCILILDTKVSSSPLSRSSIVGGEDAEEGQWPWMACITLPDLSREFCFCGGSLISEEWVVSAAHCLNSASGAPSDSTGGQTPHHRQQELSAVLQQPQEQHDVRWLQAGREGQLPGRLWRSSGL</sequence>
<evidence type="ECO:0000256" key="2">
    <source>
        <dbReference type="SAM" id="MobiDB-lite"/>
    </source>
</evidence>
<evidence type="ECO:0000313" key="6">
    <source>
        <dbReference type="Proteomes" id="UP000736164"/>
    </source>
</evidence>
<dbReference type="SUPFAM" id="SSF50494">
    <property type="entry name" value="Trypsin-like serine proteases"/>
    <property type="match status" value="1"/>
</dbReference>
<dbReference type="Gene3D" id="2.40.10.10">
    <property type="entry name" value="Trypsin-like serine proteases"/>
    <property type="match status" value="1"/>
</dbReference>
<proteinExistence type="predicted"/>
<feature type="chain" id="PRO_5035224049" evidence="3">
    <location>
        <begin position="22"/>
        <end position="132"/>
    </location>
</feature>
<dbReference type="PROSITE" id="PS50240">
    <property type="entry name" value="TRYPSIN_DOM"/>
    <property type="match status" value="1"/>
</dbReference>
<organism evidence="5 6">
    <name type="scientific">Atractosteus spatula</name>
    <name type="common">Alligator gar</name>
    <name type="synonym">Lepisosteus spatula</name>
    <dbReference type="NCBI Taxonomy" id="7917"/>
    <lineage>
        <taxon>Eukaryota</taxon>
        <taxon>Metazoa</taxon>
        <taxon>Chordata</taxon>
        <taxon>Craniata</taxon>
        <taxon>Vertebrata</taxon>
        <taxon>Euteleostomi</taxon>
        <taxon>Actinopterygii</taxon>
        <taxon>Neopterygii</taxon>
        <taxon>Holostei</taxon>
        <taxon>Semionotiformes</taxon>
        <taxon>Lepisosteidae</taxon>
        <taxon>Atractosteus</taxon>
    </lineage>
</organism>
<gene>
    <name evidence="5" type="primary">Tmprss15_0</name>
    <name evidence="5" type="ORF">GTO95_0000436</name>
</gene>
<keyword evidence="3" id="KW-0732">Signal</keyword>
<dbReference type="Pfam" id="PF00089">
    <property type="entry name" value="Trypsin"/>
    <property type="match status" value="1"/>
</dbReference>
<dbReference type="PANTHER" id="PTHR24253">
    <property type="entry name" value="TRANSMEMBRANE PROTEASE SERINE"/>
    <property type="match status" value="1"/>
</dbReference>
<dbReference type="InterPro" id="IPR043504">
    <property type="entry name" value="Peptidase_S1_PA_chymotrypsin"/>
</dbReference>
<feature type="non-terminal residue" evidence="5">
    <location>
        <position position="132"/>
    </location>
</feature>
<dbReference type="GO" id="GO:0006508">
    <property type="term" value="P:proteolysis"/>
    <property type="evidence" value="ECO:0007669"/>
    <property type="project" value="InterPro"/>
</dbReference>
<feature type="region of interest" description="Disordered" evidence="2">
    <location>
        <begin position="79"/>
        <end position="100"/>
    </location>
</feature>
<dbReference type="InterPro" id="IPR018114">
    <property type="entry name" value="TRYPSIN_HIS"/>
</dbReference>
<evidence type="ECO:0000256" key="1">
    <source>
        <dbReference type="ARBA" id="ARBA00023157"/>
    </source>
</evidence>
<comment type="caution">
    <text evidence="5">The sequence shown here is derived from an EMBL/GenBank/DDBJ whole genome shotgun (WGS) entry which is preliminary data.</text>
</comment>
<name>A0A8J7P3C8_ATRSP</name>
<evidence type="ECO:0000313" key="5">
    <source>
        <dbReference type="EMBL" id="MBN3323706.1"/>
    </source>
</evidence>
<accession>A0A8J7P3C8</accession>
<dbReference type="GO" id="GO:0004252">
    <property type="term" value="F:serine-type endopeptidase activity"/>
    <property type="evidence" value="ECO:0007669"/>
    <property type="project" value="InterPro"/>
</dbReference>
<dbReference type="InterPro" id="IPR001254">
    <property type="entry name" value="Trypsin_dom"/>
</dbReference>
<feature type="signal peptide" evidence="3">
    <location>
        <begin position="1"/>
        <end position="21"/>
    </location>
</feature>
<keyword evidence="1" id="KW-1015">Disulfide bond</keyword>